<evidence type="ECO:0000256" key="4">
    <source>
        <dbReference type="ARBA" id="ARBA00022475"/>
    </source>
</evidence>
<dbReference type="InterPro" id="IPR002523">
    <property type="entry name" value="MgTranspt_CorA/ZnTranspt_ZntB"/>
</dbReference>
<evidence type="ECO:0000256" key="3">
    <source>
        <dbReference type="ARBA" id="ARBA00022448"/>
    </source>
</evidence>
<dbReference type="InterPro" id="IPR045861">
    <property type="entry name" value="CorA_cytoplasmic_dom"/>
</dbReference>
<feature type="transmembrane region" description="Helical" evidence="8">
    <location>
        <begin position="297"/>
        <end position="319"/>
    </location>
</feature>
<evidence type="ECO:0000256" key="5">
    <source>
        <dbReference type="ARBA" id="ARBA00022692"/>
    </source>
</evidence>
<dbReference type="EMBL" id="JAGSPJ010000008">
    <property type="protein sequence ID" value="MBR7801656.1"/>
    <property type="molecule type" value="Genomic_DNA"/>
</dbReference>
<comment type="similarity">
    <text evidence="2">Belongs to the CorA metal ion transporter (MIT) (TC 1.A.35) family.</text>
</comment>
<evidence type="ECO:0000313" key="10">
    <source>
        <dbReference type="Proteomes" id="UP000678545"/>
    </source>
</evidence>
<keyword evidence="3" id="KW-0813">Transport</keyword>
<dbReference type="AlphaFoldDB" id="A0A941E641"/>
<dbReference type="Gene3D" id="3.30.460.20">
    <property type="entry name" value="CorA soluble domain-like"/>
    <property type="match status" value="1"/>
</dbReference>
<feature type="transmembrane region" description="Helical" evidence="8">
    <location>
        <begin position="331"/>
        <end position="355"/>
    </location>
</feature>
<dbReference type="Proteomes" id="UP000678545">
    <property type="component" value="Unassembled WGS sequence"/>
</dbReference>
<accession>A0A941E641</accession>
<dbReference type="Pfam" id="PF01544">
    <property type="entry name" value="CorA"/>
    <property type="match status" value="1"/>
</dbReference>
<dbReference type="CDD" id="cd12822">
    <property type="entry name" value="TmCorA-like"/>
    <property type="match status" value="1"/>
</dbReference>
<evidence type="ECO:0000256" key="2">
    <source>
        <dbReference type="ARBA" id="ARBA00009765"/>
    </source>
</evidence>
<organism evidence="9 10">
    <name type="scientific">Undibacterium fentianense</name>
    <dbReference type="NCBI Taxonomy" id="2828728"/>
    <lineage>
        <taxon>Bacteria</taxon>
        <taxon>Pseudomonadati</taxon>
        <taxon>Pseudomonadota</taxon>
        <taxon>Betaproteobacteria</taxon>
        <taxon>Burkholderiales</taxon>
        <taxon>Oxalobacteraceae</taxon>
        <taxon>Undibacterium</taxon>
    </lineage>
</organism>
<keyword evidence="10" id="KW-1185">Reference proteome</keyword>
<evidence type="ECO:0000256" key="1">
    <source>
        <dbReference type="ARBA" id="ARBA00004651"/>
    </source>
</evidence>
<dbReference type="Gene3D" id="1.20.58.340">
    <property type="entry name" value="Magnesium transport protein CorA, transmembrane region"/>
    <property type="match status" value="2"/>
</dbReference>
<dbReference type="GO" id="GO:0015087">
    <property type="term" value="F:cobalt ion transmembrane transporter activity"/>
    <property type="evidence" value="ECO:0007669"/>
    <property type="project" value="TreeGrafter"/>
</dbReference>
<dbReference type="PANTHER" id="PTHR46494">
    <property type="entry name" value="CORA FAMILY METAL ION TRANSPORTER (EUROFUNG)"/>
    <property type="match status" value="1"/>
</dbReference>
<reference evidence="9" key="1">
    <citation type="submission" date="2021-04" db="EMBL/GenBank/DDBJ databases">
        <title>novel species isolated from subtropical streams in China.</title>
        <authorList>
            <person name="Lu H."/>
        </authorList>
    </citation>
    <scope>NUCLEOTIDE SEQUENCE</scope>
    <source>
        <strain evidence="9">FT137W</strain>
    </source>
</reference>
<dbReference type="PANTHER" id="PTHR46494:SF1">
    <property type="entry name" value="CORA FAMILY METAL ION TRANSPORTER (EUROFUNG)"/>
    <property type="match status" value="1"/>
</dbReference>
<keyword evidence="5 8" id="KW-0812">Transmembrane</keyword>
<protein>
    <submittedName>
        <fullName evidence="9">Magnesium transporter CorA family protein</fullName>
    </submittedName>
</protein>
<comment type="caution">
    <text evidence="9">The sequence shown here is derived from an EMBL/GenBank/DDBJ whole genome shotgun (WGS) entry which is preliminary data.</text>
</comment>
<evidence type="ECO:0000256" key="6">
    <source>
        <dbReference type="ARBA" id="ARBA00022989"/>
    </source>
</evidence>
<dbReference type="SUPFAM" id="SSF143865">
    <property type="entry name" value="CorA soluble domain-like"/>
    <property type="match status" value="1"/>
</dbReference>
<dbReference type="SUPFAM" id="SSF144083">
    <property type="entry name" value="Magnesium transport protein CorA, transmembrane region"/>
    <property type="match status" value="1"/>
</dbReference>
<dbReference type="GO" id="GO:0050897">
    <property type="term" value="F:cobalt ion binding"/>
    <property type="evidence" value="ECO:0007669"/>
    <property type="project" value="TreeGrafter"/>
</dbReference>
<keyword evidence="4" id="KW-1003">Cell membrane</keyword>
<proteinExistence type="inferred from homology"/>
<keyword evidence="6 8" id="KW-1133">Transmembrane helix</keyword>
<evidence type="ECO:0000256" key="8">
    <source>
        <dbReference type="SAM" id="Phobius"/>
    </source>
</evidence>
<evidence type="ECO:0000256" key="7">
    <source>
        <dbReference type="ARBA" id="ARBA00023136"/>
    </source>
</evidence>
<sequence>MSNSSSTDLIGDGENDITQQAYRYVWLDVTHEEVAADPDAWRSQIEELTGIRIYDLHLKDICNLNHPSNFDPAQDYELVVFQKLALNAEAQNTRDTSKKKMPAVLQRLQTQPVSFLLLDNTLVTVRAKHSRTIEGMRARLQSYKPKDSYNLSSRLPASPEDLMLRLLNLMVDQYLDLRQPLTTQLDRWQHALLDPRKPFNNWVALLDSRVELRKLEHLCEEQYDAMQELRDHFVDTYDATSTELSRAKDLLLVRTNDVMEHINRVLNHTRRLEASLESSVQIHFAAVAHKTSETMRLLTVITALFMPLTLITGIFGMNFAKMPWINDETGFKWTIGLMGLSVFLFLIALGLQSYFRNRDDRSDR</sequence>
<dbReference type="GO" id="GO:0000287">
    <property type="term" value="F:magnesium ion binding"/>
    <property type="evidence" value="ECO:0007669"/>
    <property type="project" value="TreeGrafter"/>
</dbReference>
<keyword evidence="7 8" id="KW-0472">Membrane</keyword>
<comment type="subcellular location">
    <subcellularLocation>
        <location evidence="1">Cell membrane</location>
        <topology evidence="1">Multi-pass membrane protein</topology>
    </subcellularLocation>
</comment>
<dbReference type="GO" id="GO:0005886">
    <property type="term" value="C:plasma membrane"/>
    <property type="evidence" value="ECO:0007669"/>
    <property type="project" value="UniProtKB-SubCell"/>
</dbReference>
<dbReference type="GO" id="GO:0015095">
    <property type="term" value="F:magnesium ion transmembrane transporter activity"/>
    <property type="evidence" value="ECO:0007669"/>
    <property type="project" value="TreeGrafter"/>
</dbReference>
<evidence type="ECO:0000313" key="9">
    <source>
        <dbReference type="EMBL" id="MBR7801656.1"/>
    </source>
</evidence>
<name>A0A941E641_9BURK</name>
<gene>
    <name evidence="9" type="ORF">KDM90_16710</name>
</gene>
<dbReference type="InterPro" id="IPR045863">
    <property type="entry name" value="CorA_TM1_TM2"/>
</dbReference>